<evidence type="ECO:0000313" key="4">
    <source>
        <dbReference type="EMBL" id="CAF0983140.1"/>
    </source>
</evidence>
<keyword evidence="2" id="KW-1133">Transmembrane helix</keyword>
<feature type="region of interest" description="Disordered" evidence="1">
    <location>
        <begin position="173"/>
        <end position="192"/>
    </location>
</feature>
<dbReference type="EMBL" id="CAJNOK010004849">
    <property type="protein sequence ID" value="CAF0951659.1"/>
    <property type="molecule type" value="Genomic_DNA"/>
</dbReference>
<name>A0A814FI32_9BILA</name>
<dbReference type="EMBL" id="CAJNOQ010002868">
    <property type="protein sequence ID" value="CAF0983140.1"/>
    <property type="molecule type" value="Genomic_DNA"/>
</dbReference>
<feature type="transmembrane region" description="Helical" evidence="2">
    <location>
        <begin position="143"/>
        <end position="166"/>
    </location>
</feature>
<dbReference type="AlphaFoldDB" id="A0A814FI32"/>
<evidence type="ECO:0000313" key="3">
    <source>
        <dbReference type="EMBL" id="CAF0951659.1"/>
    </source>
</evidence>
<evidence type="ECO:0000313" key="6">
    <source>
        <dbReference type="EMBL" id="CAF3755574.1"/>
    </source>
</evidence>
<feature type="compositionally biased region" description="Low complexity" evidence="1">
    <location>
        <begin position="180"/>
        <end position="192"/>
    </location>
</feature>
<evidence type="ECO:0000256" key="2">
    <source>
        <dbReference type="SAM" id="Phobius"/>
    </source>
</evidence>
<dbReference type="Proteomes" id="UP000682733">
    <property type="component" value="Unassembled WGS sequence"/>
</dbReference>
<dbReference type="Proteomes" id="UP000677228">
    <property type="component" value="Unassembled WGS sequence"/>
</dbReference>
<evidence type="ECO:0000313" key="7">
    <source>
        <dbReference type="Proteomes" id="UP000663829"/>
    </source>
</evidence>
<feature type="region of interest" description="Disordered" evidence="1">
    <location>
        <begin position="81"/>
        <end position="104"/>
    </location>
</feature>
<proteinExistence type="predicted"/>
<comment type="caution">
    <text evidence="4">The sequence shown here is derived from an EMBL/GenBank/DDBJ whole genome shotgun (WGS) entry which is preliminary data.</text>
</comment>
<keyword evidence="2" id="KW-0812">Transmembrane</keyword>
<evidence type="ECO:0000256" key="1">
    <source>
        <dbReference type="SAM" id="MobiDB-lite"/>
    </source>
</evidence>
<dbReference type="EMBL" id="CAJOBC010002868">
    <property type="protein sequence ID" value="CAF3755574.1"/>
    <property type="molecule type" value="Genomic_DNA"/>
</dbReference>
<protein>
    <submittedName>
        <fullName evidence="4">Uncharacterized protein</fullName>
    </submittedName>
</protein>
<accession>A0A814FI32</accession>
<gene>
    <name evidence="4" type="ORF">GPM918_LOCUS12858</name>
    <name evidence="3" type="ORF">OVA965_LOCUS12188</name>
    <name evidence="6" type="ORF">SRO942_LOCUS12858</name>
    <name evidence="5" type="ORF">TMI583_LOCUS12190</name>
</gene>
<sequence length="222" mass="24471">MIAGIDLVASCLRRFTNDLKVHFEDKVNSNELIDPTKTNLISSEQPQSDRVESDIVQKGEQLSFPAHLEQQPNPFPVLPAQEQQQEDNSTAKHHQPSVMQHKQERQQRSNCAIIIGAIVFFVGLFSAGLALPQPRLLKYNDGSLRTTAITIGSIAVIFLAFVVSAWSQNNKQKSKKYGDSLTSTSSSLESGRSTLNTISSSLTSFDSSKSLPAYSNIRFAKC</sequence>
<dbReference type="Proteomes" id="UP000663829">
    <property type="component" value="Unassembled WGS sequence"/>
</dbReference>
<dbReference type="EMBL" id="CAJOBA010004852">
    <property type="protein sequence ID" value="CAF3725676.1"/>
    <property type="molecule type" value="Genomic_DNA"/>
</dbReference>
<organism evidence="4 7">
    <name type="scientific">Didymodactylos carnosus</name>
    <dbReference type="NCBI Taxonomy" id="1234261"/>
    <lineage>
        <taxon>Eukaryota</taxon>
        <taxon>Metazoa</taxon>
        <taxon>Spiralia</taxon>
        <taxon>Gnathifera</taxon>
        <taxon>Rotifera</taxon>
        <taxon>Eurotatoria</taxon>
        <taxon>Bdelloidea</taxon>
        <taxon>Philodinida</taxon>
        <taxon>Philodinidae</taxon>
        <taxon>Didymodactylos</taxon>
    </lineage>
</organism>
<evidence type="ECO:0000313" key="5">
    <source>
        <dbReference type="EMBL" id="CAF3725676.1"/>
    </source>
</evidence>
<reference evidence="4" key="1">
    <citation type="submission" date="2021-02" db="EMBL/GenBank/DDBJ databases">
        <authorList>
            <person name="Nowell W R."/>
        </authorList>
    </citation>
    <scope>NUCLEOTIDE SEQUENCE</scope>
</reference>
<keyword evidence="7" id="KW-1185">Reference proteome</keyword>
<dbReference type="Proteomes" id="UP000681722">
    <property type="component" value="Unassembled WGS sequence"/>
</dbReference>
<feature type="transmembrane region" description="Helical" evidence="2">
    <location>
        <begin position="111"/>
        <end position="131"/>
    </location>
</feature>
<keyword evidence="2" id="KW-0472">Membrane</keyword>